<name>A0A7X3LVA2_9HYPH</name>
<comment type="caution">
    <text evidence="1">The sequence shown here is derived from an EMBL/GenBank/DDBJ whole genome shotgun (WGS) entry which is preliminary data.</text>
</comment>
<accession>A0A7X3LVA2</accession>
<keyword evidence="2" id="KW-1185">Reference proteome</keyword>
<dbReference type="EMBL" id="WUMV01000006">
    <property type="protein sequence ID" value="MXN65703.1"/>
    <property type="molecule type" value="Genomic_DNA"/>
</dbReference>
<dbReference type="InterPro" id="IPR019056">
    <property type="entry name" value="Phage_TAC_6"/>
</dbReference>
<organism evidence="1 2">
    <name type="scientific">Stappia sediminis</name>
    <dbReference type="NCBI Taxonomy" id="2692190"/>
    <lineage>
        <taxon>Bacteria</taxon>
        <taxon>Pseudomonadati</taxon>
        <taxon>Pseudomonadota</taxon>
        <taxon>Alphaproteobacteria</taxon>
        <taxon>Hyphomicrobiales</taxon>
        <taxon>Stappiaceae</taxon>
        <taxon>Stappia</taxon>
    </lineage>
</organism>
<gene>
    <name evidence="1" type="ORF">GR183_12380</name>
</gene>
<dbReference type="AlphaFoldDB" id="A0A7X3LVA2"/>
<dbReference type="RefSeq" id="WP_160775963.1">
    <property type="nucleotide sequence ID" value="NZ_WUMV01000006.1"/>
</dbReference>
<dbReference type="Proteomes" id="UP000433101">
    <property type="component" value="Unassembled WGS sequence"/>
</dbReference>
<reference evidence="1 2" key="1">
    <citation type="submission" date="2019-12" db="EMBL/GenBank/DDBJ databases">
        <authorList>
            <person name="Li M."/>
        </authorList>
    </citation>
    <scope>NUCLEOTIDE SEQUENCE [LARGE SCALE GENOMIC DNA]</scope>
    <source>
        <strain evidence="1 2">GBMRC 2046</strain>
    </source>
</reference>
<proteinExistence type="predicted"/>
<evidence type="ECO:0000313" key="2">
    <source>
        <dbReference type="Proteomes" id="UP000433101"/>
    </source>
</evidence>
<protein>
    <submittedName>
        <fullName evidence="1">Phage tail assembly chaperone</fullName>
    </submittedName>
</protein>
<evidence type="ECO:0000313" key="1">
    <source>
        <dbReference type="EMBL" id="MXN65703.1"/>
    </source>
</evidence>
<sequence>MSAGNGPAPFPWKLLLSLCLGKLGWRPGDFWAATPREIASLISTPDERMPISRGVLDRLMDRYPDGG</sequence>
<dbReference type="Pfam" id="PF09550">
    <property type="entry name" value="Phage_TAC_6"/>
    <property type="match status" value="1"/>
</dbReference>